<dbReference type="Proteomes" id="UP000198345">
    <property type="component" value="Unassembled WGS sequence"/>
</dbReference>
<proteinExistence type="predicted"/>
<dbReference type="AlphaFoldDB" id="A0A226H7Y1"/>
<dbReference type="RefSeq" id="WP_089050302.1">
    <property type="nucleotide sequence ID" value="NZ_FXTV01000004.1"/>
</dbReference>
<dbReference type="EMBL" id="MUGW01000026">
    <property type="protein sequence ID" value="OXA89948.1"/>
    <property type="molecule type" value="Genomic_DNA"/>
</dbReference>
<sequence length="116" mass="13109">MIQITRIYSDTNGESHFEDFEVPLKNNGAIGFLSDDEPVKSIVFREVIPSYDYDFHNAPDRQYIILIDGGVLIETSLGEKRTFATGSILLVEDTTGKGHKTKNIEPTMRKSIFIKI</sequence>
<accession>A0A226H7Y1</accession>
<reference evidence="1 2" key="1">
    <citation type="submission" date="2016-11" db="EMBL/GenBank/DDBJ databases">
        <title>Whole genomes of Flavobacteriaceae.</title>
        <authorList>
            <person name="Stine C."/>
            <person name="Li C."/>
            <person name="Tadesse D."/>
        </authorList>
    </citation>
    <scope>NUCLEOTIDE SEQUENCE [LARGE SCALE GENOMIC DNA]</scope>
    <source>
        <strain evidence="1 2">DSM 18292</strain>
    </source>
</reference>
<dbReference type="OrthoDB" id="4205621at2"/>
<evidence type="ECO:0000313" key="1">
    <source>
        <dbReference type="EMBL" id="OXA89948.1"/>
    </source>
</evidence>
<keyword evidence="2" id="KW-1185">Reference proteome</keyword>
<evidence type="ECO:0000313" key="2">
    <source>
        <dbReference type="Proteomes" id="UP000198345"/>
    </source>
</evidence>
<organism evidence="1 2">
    <name type="scientific">Flavobacterium hercynium</name>
    <dbReference type="NCBI Taxonomy" id="387094"/>
    <lineage>
        <taxon>Bacteria</taxon>
        <taxon>Pseudomonadati</taxon>
        <taxon>Bacteroidota</taxon>
        <taxon>Flavobacteriia</taxon>
        <taxon>Flavobacteriales</taxon>
        <taxon>Flavobacteriaceae</taxon>
        <taxon>Flavobacterium</taxon>
    </lineage>
</organism>
<name>A0A226H7Y1_9FLAO</name>
<comment type="caution">
    <text evidence="1">The sequence shown here is derived from an EMBL/GenBank/DDBJ whole genome shotgun (WGS) entry which is preliminary data.</text>
</comment>
<protein>
    <recommendedName>
        <fullName evidence="3">Cupin 2 conserved barrel domain-containing protein</fullName>
    </recommendedName>
</protein>
<gene>
    <name evidence="1" type="ORF">B0A66_13135</name>
</gene>
<evidence type="ECO:0008006" key="3">
    <source>
        <dbReference type="Google" id="ProtNLM"/>
    </source>
</evidence>